<comment type="caution">
    <text evidence="2">The sequence shown here is derived from an EMBL/GenBank/DDBJ whole genome shotgun (WGS) entry which is preliminary data.</text>
</comment>
<gene>
    <name evidence="2" type="ORF">JOE21_003327</name>
</gene>
<evidence type="ECO:0008006" key="4">
    <source>
        <dbReference type="Google" id="ProtNLM"/>
    </source>
</evidence>
<dbReference type="InterPro" id="IPR020323">
    <property type="entry name" value="DUF2716"/>
</dbReference>
<keyword evidence="1" id="KW-0175">Coiled coil</keyword>
<organism evidence="2 3">
    <name type="scientific">Desmospora profundinema</name>
    <dbReference type="NCBI Taxonomy" id="1571184"/>
    <lineage>
        <taxon>Bacteria</taxon>
        <taxon>Bacillati</taxon>
        <taxon>Bacillota</taxon>
        <taxon>Bacilli</taxon>
        <taxon>Bacillales</taxon>
        <taxon>Thermoactinomycetaceae</taxon>
        <taxon>Desmospora</taxon>
    </lineage>
</organism>
<protein>
    <recommendedName>
        <fullName evidence="4">DUF2716 domain-containing protein</fullName>
    </recommendedName>
</protein>
<dbReference type="RefSeq" id="WP_309868283.1">
    <property type="nucleotide sequence ID" value="NZ_JAVDQG010000008.1"/>
</dbReference>
<keyword evidence="3" id="KW-1185">Reference proteome</keyword>
<sequence>MINPQQNWIPFTDEEYDKVWNRFYDEFQFKPSVLKNDWPSFIPPSPYITYDISKMWEALNKTMDVLRSVWPKQRILTENHAQFVIKALLVEQEMQHTTLVLPKALREESELRDRLIRRLSKEKDKCQDTYYELNEDLTKKSLIALQTCTIPEEYLYSLDWEHNCYHFNPFLQISWVNRFFPEGDYYLFLEKNFKWGYLGHPWEQSVCIFGVELIEQFQKSLPNAFGEIIRQG</sequence>
<dbReference type="Proteomes" id="UP001185012">
    <property type="component" value="Unassembled WGS sequence"/>
</dbReference>
<proteinExistence type="predicted"/>
<dbReference type="Pfam" id="PF10898">
    <property type="entry name" value="DUF2716"/>
    <property type="match status" value="2"/>
</dbReference>
<evidence type="ECO:0000256" key="1">
    <source>
        <dbReference type="SAM" id="Coils"/>
    </source>
</evidence>
<accession>A0ABU1IR88</accession>
<evidence type="ECO:0000313" key="2">
    <source>
        <dbReference type="EMBL" id="MDR6227312.1"/>
    </source>
</evidence>
<dbReference type="EMBL" id="JAVDQG010000008">
    <property type="protein sequence ID" value="MDR6227312.1"/>
    <property type="molecule type" value="Genomic_DNA"/>
</dbReference>
<feature type="coiled-coil region" evidence="1">
    <location>
        <begin position="105"/>
        <end position="136"/>
    </location>
</feature>
<evidence type="ECO:0000313" key="3">
    <source>
        <dbReference type="Proteomes" id="UP001185012"/>
    </source>
</evidence>
<reference evidence="2 3" key="1">
    <citation type="submission" date="2023-07" db="EMBL/GenBank/DDBJ databases">
        <title>Genomic Encyclopedia of Type Strains, Phase IV (KMG-IV): sequencing the most valuable type-strain genomes for metagenomic binning, comparative biology and taxonomic classification.</title>
        <authorList>
            <person name="Goeker M."/>
        </authorList>
    </citation>
    <scope>NUCLEOTIDE SEQUENCE [LARGE SCALE GENOMIC DNA]</scope>
    <source>
        <strain evidence="2 3">DSM 45903</strain>
    </source>
</reference>
<name>A0ABU1IR88_9BACL</name>